<dbReference type="EMBL" id="DXBB01000054">
    <property type="protein sequence ID" value="HIZ72612.1"/>
    <property type="molecule type" value="Genomic_DNA"/>
</dbReference>
<organism evidence="2 3">
    <name type="scientific">Candidatus Gallimonas intestinavium</name>
    <dbReference type="NCBI Taxonomy" id="2838603"/>
    <lineage>
        <taxon>Bacteria</taxon>
        <taxon>Bacillati</taxon>
        <taxon>Bacillota</taxon>
        <taxon>Clostridia</taxon>
        <taxon>Candidatus Gallimonas</taxon>
    </lineage>
</organism>
<evidence type="ECO:0000313" key="2">
    <source>
        <dbReference type="EMBL" id="HIZ72612.1"/>
    </source>
</evidence>
<accession>A0A9D2G5J1</accession>
<reference evidence="2" key="1">
    <citation type="journal article" date="2021" name="PeerJ">
        <title>Extensive microbial diversity within the chicken gut microbiome revealed by metagenomics and culture.</title>
        <authorList>
            <person name="Gilroy R."/>
            <person name="Ravi A."/>
            <person name="Getino M."/>
            <person name="Pursley I."/>
            <person name="Horton D.L."/>
            <person name="Alikhan N.F."/>
            <person name="Baker D."/>
            <person name="Gharbi K."/>
            <person name="Hall N."/>
            <person name="Watson M."/>
            <person name="Adriaenssens E.M."/>
            <person name="Foster-Nyarko E."/>
            <person name="Jarju S."/>
            <person name="Secka A."/>
            <person name="Antonio M."/>
            <person name="Oren A."/>
            <person name="Chaudhuri R.R."/>
            <person name="La Ragione R."/>
            <person name="Hildebrand F."/>
            <person name="Pallen M.J."/>
        </authorList>
    </citation>
    <scope>NUCLEOTIDE SEQUENCE</scope>
    <source>
        <strain evidence="2">ChiW7-2402</strain>
    </source>
</reference>
<dbReference type="AlphaFoldDB" id="A0A9D2G5J1"/>
<keyword evidence="1" id="KW-0812">Transmembrane</keyword>
<feature type="transmembrane region" description="Helical" evidence="1">
    <location>
        <begin position="101"/>
        <end position="124"/>
    </location>
</feature>
<evidence type="ECO:0000313" key="3">
    <source>
        <dbReference type="Proteomes" id="UP000824102"/>
    </source>
</evidence>
<proteinExistence type="predicted"/>
<dbReference type="Proteomes" id="UP000824102">
    <property type="component" value="Unassembled WGS sequence"/>
</dbReference>
<reference evidence="2" key="2">
    <citation type="submission" date="2021-04" db="EMBL/GenBank/DDBJ databases">
        <authorList>
            <person name="Gilroy R."/>
        </authorList>
    </citation>
    <scope>NUCLEOTIDE SEQUENCE</scope>
    <source>
        <strain evidence="2">ChiW7-2402</strain>
    </source>
</reference>
<keyword evidence="1" id="KW-0472">Membrane</keyword>
<gene>
    <name evidence="2" type="ORF">H9964_03420</name>
</gene>
<comment type="caution">
    <text evidence="2">The sequence shown here is derived from an EMBL/GenBank/DDBJ whole genome shotgun (WGS) entry which is preliminary data.</text>
</comment>
<evidence type="ECO:0000256" key="1">
    <source>
        <dbReference type="SAM" id="Phobius"/>
    </source>
</evidence>
<keyword evidence="1" id="KW-1133">Transmembrane helix</keyword>
<protein>
    <submittedName>
        <fullName evidence="2">Uncharacterized protein</fullName>
    </submittedName>
</protein>
<sequence>MERIPFVHTKGKMEAYRKDLLRRIGELCGGGYTVVEAAELAPGLPPAETEAAIGALAAAELIAVSYAEAGVYCLALSGKGRAALECPVSTPKRGRGAAFRAALLFAAAFLGGLAGAALAVWTAGGAA</sequence>
<name>A0A9D2G5J1_9FIRM</name>